<dbReference type="GeneID" id="373907"/>
<dbReference type="RefSeq" id="XP_046773040.1">
    <property type="nucleotide sequence ID" value="XM_046917084.1"/>
</dbReference>
<dbReference type="RefSeq" id="XP_046773005.1">
    <property type="nucleotide sequence ID" value="XM_046917049.1"/>
</dbReference>
<keyword evidence="12" id="KW-0804">Transcription</keyword>
<evidence type="ECO:0000256" key="10">
    <source>
        <dbReference type="ARBA" id="ARBA00023125"/>
    </source>
</evidence>
<dbReference type="InterPro" id="IPR033348">
    <property type="entry name" value="AHR_bHLH"/>
</dbReference>
<dbReference type="GO" id="GO:0050728">
    <property type="term" value="P:negative regulation of inflammatory response"/>
    <property type="evidence" value="ECO:0007669"/>
    <property type="project" value="Ensembl"/>
</dbReference>
<gene>
    <name evidence="17" type="primary">AHR1A</name>
</gene>
<dbReference type="RefSeq" id="XP_046766115.1">
    <property type="nucleotide sequence ID" value="XM_046910159.1"/>
</dbReference>
<evidence type="ECO:0000256" key="9">
    <source>
        <dbReference type="ARBA" id="ARBA00023108"/>
    </source>
</evidence>
<evidence type="ECO:0000256" key="13">
    <source>
        <dbReference type="ARBA" id="ARBA00023242"/>
    </source>
</evidence>
<keyword evidence="7" id="KW-0013">ADP-ribosylation</keyword>
<dbReference type="RefSeq" id="XP_046772989.1">
    <property type="nucleotide sequence ID" value="XM_046917033.1"/>
</dbReference>
<dbReference type="GO" id="GO:1904322">
    <property type="term" value="P:cellular response to forskolin"/>
    <property type="evidence" value="ECO:0007669"/>
    <property type="project" value="Ensembl"/>
</dbReference>
<dbReference type="RefSeq" id="XP_046766123.1">
    <property type="nucleotide sequence ID" value="XM_046910167.1"/>
</dbReference>
<dbReference type="FunFam" id="4.10.280.10:FF:000041">
    <property type="entry name" value="aryl hydrocarbon receptor repressor"/>
    <property type="match status" value="1"/>
</dbReference>
<evidence type="ECO:0000256" key="7">
    <source>
        <dbReference type="ARBA" id="ARBA00022765"/>
    </source>
</evidence>
<dbReference type="RefSeq" id="XP_046766109.1">
    <property type="nucleotide sequence ID" value="XM_046910153.1"/>
</dbReference>
<dbReference type="GO" id="GO:0006357">
    <property type="term" value="P:regulation of transcription by RNA polymerase II"/>
    <property type="evidence" value="ECO:0000318"/>
    <property type="project" value="GO_Central"/>
</dbReference>
<dbReference type="GO" id="GO:0002841">
    <property type="term" value="P:negative regulation of T cell mediated immune response to tumor cell"/>
    <property type="evidence" value="ECO:0007669"/>
    <property type="project" value="Ensembl"/>
</dbReference>
<keyword evidence="9" id="KW-0090">Biological rhythms</keyword>
<dbReference type="GO" id="GO:0000976">
    <property type="term" value="F:transcription cis-regulatory region binding"/>
    <property type="evidence" value="ECO:0000318"/>
    <property type="project" value="GO_Central"/>
</dbReference>
<dbReference type="SUPFAM" id="SSF55785">
    <property type="entry name" value="PYP-like sensor domain (PAS domain)"/>
    <property type="match status" value="2"/>
</dbReference>
<dbReference type="RefSeq" id="XP_046766117.1">
    <property type="nucleotide sequence ID" value="XM_046910161.1"/>
</dbReference>
<dbReference type="SMART" id="SM00086">
    <property type="entry name" value="PAC"/>
    <property type="match status" value="1"/>
</dbReference>
<dbReference type="GO" id="GO:0005634">
    <property type="term" value="C:nucleus"/>
    <property type="evidence" value="ECO:0000318"/>
    <property type="project" value="GO_Central"/>
</dbReference>
<dbReference type="InterPro" id="IPR035965">
    <property type="entry name" value="PAS-like_dom_sf"/>
</dbReference>
<dbReference type="GO" id="GO:0048511">
    <property type="term" value="P:rhythmic process"/>
    <property type="evidence" value="ECO:0007669"/>
    <property type="project" value="UniProtKB-KW"/>
</dbReference>
<dbReference type="GO" id="GO:0045944">
    <property type="term" value="P:positive regulation of transcription by RNA polymerase II"/>
    <property type="evidence" value="ECO:0007669"/>
    <property type="project" value="Ensembl"/>
</dbReference>
<dbReference type="Gene3D" id="4.10.280.10">
    <property type="entry name" value="Helix-loop-helix DNA-binding domain"/>
    <property type="match status" value="1"/>
</dbReference>
<dbReference type="RefSeq" id="XP_046773028.1">
    <property type="nucleotide sequence ID" value="XM_046917072.1"/>
</dbReference>
<dbReference type="InterPro" id="IPR013655">
    <property type="entry name" value="PAS_fold_3"/>
</dbReference>
<dbReference type="RefSeq" id="XP_046766121.1">
    <property type="nucleotide sequence ID" value="XM_046910165.1"/>
</dbReference>
<dbReference type="SMR" id="A0A8V0XH72"/>
<dbReference type="GO" id="GO:0004879">
    <property type="term" value="F:nuclear receptor activity"/>
    <property type="evidence" value="ECO:0000318"/>
    <property type="project" value="GO_Central"/>
</dbReference>
<dbReference type="RefSeq" id="XP_046766114.1">
    <property type="nucleotide sequence ID" value="XM_046910158.1"/>
</dbReference>
<dbReference type="GO" id="GO:0017025">
    <property type="term" value="F:TBP-class protein binding"/>
    <property type="evidence" value="ECO:0007669"/>
    <property type="project" value="Ensembl"/>
</dbReference>
<dbReference type="PANTHER" id="PTHR10649:SF9">
    <property type="entry name" value="ARYL HYDROCARBON RECEPTOR"/>
    <property type="match status" value="1"/>
</dbReference>
<evidence type="ECO:0000313" key="17">
    <source>
        <dbReference type="Ensembl" id="ENSGALP00010006055.1"/>
    </source>
</evidence>
<evidence type="ECO:0000256" key="4">
    <source>
        <dbReference type="ARBA" id="ARBA00022490"/>
    </source>
</evidence>
<feature type="domain" description="PAS" evidence="15">
    <location>
        <begin position="136"/>
        <end position="199"/>
    </location>
</feature>
<dbReference type="GO" id="GO:0060729">
    <property type="term" value="P:intestinal epithelial structure maintenance"/>
    <property type="evidence" value="ECO:0007669"/>
    <property type="project" value="Ensembl"/>
</dbReference>
<dbReference type="RefSeq" id="XP_046766118.1">
    <property type="nucleotide sequence ID" value="XM_046910162.1"/>
</dbReference>
<dbReference type="RefSeq" id="XP_046773037.1">
    <property type="nucleotide sequence ID" value="XM_046917081.1"/>
</dbReference>
<dbReference type="InterPro" id="IPR039091">
    <property type="entry name" value="AHR/AHRR"/>
</dbReference>
<feature type="region of interest" description="Disordered" evidence="14">
    <location>
        <begin position="853"/>
        <end position="877"/>
    </location>
</feature>
<dbReference type="GO" id="GO:0061629">
    <property type="term" value="F:RNA polymerase II-specific DNA-binding transcription factor binding"/>
    <property type="evidence" value="ECO:0007669"/>
    <property type="project" value="Ensembl"/>
</dbReference>
<dbReference type="RefSeq" id="XP_040530017.1">
    <property type="nucleotide sequence ID" value="XM_040674083.2"/>
</dbReference>
<dbReference type="RefSeq" id="XP_046773003.1">
    <property type="nucleotide sequence ID" value="XM_046917047.1"/>
</dbReference>
<reference evidence="17" key="3">
    <citation type="submission" date="2025-09" db="UniProtKB">
        <authorList>
            <consortium name="Ensembl"/>
        </authorList>
    </citation>
    <scope>IDENTIFICATION</scope>
    <source>
        <strain evidence="17">broiler</strain>
    </source>
</reference>
<dbReference type="GO" id="GO:0071320">
    <property type="term" value="P:cellular response to cAMP"/>
    <property type="evidence" value="ECO:0007669"/>
    <property type="project" value="Ensembl"/>
</dbReference>
<keyword evidence="6" id="KW-0677">Repeat</keyword>
<dbReference type="GO" id="GO:0034753">
    <property type="term" value="C:nuclear aryl hydrocarbon receptor complex"/>
    <property type="evidence" value="ECO:0007669"/>
    <property type="project" value="Ensembl"/>
</dbReference>
<dbReference type="Pfam" id="PF00010">
    <property type="entry name" value="HLH"/>
    <property type="match status" value="1"/>
</dbReference>
<dbReference type="RefSeq" id="XP_040530019.1">
    <property type="nucleotide sequence ID" value="XM_040674085.2"/>
</dbReference>
<dbReference type="RefSeq" id="XP_046766125.1">
    <property type="nucleotide sequence ID" value="XM_046910169.1"/>
</dbReference>
<dbReference type="Ensembl" id="ENSGALT00010010364.1">
    <property type="protein sequence ID" value="ENSGALP00010006055.1"/>
    <property type="gene ID" value="ENSGALG00010004433.1"/>
</dbReference>
<feature type="compositionally biased region" description="Polar residues" evidence="14">
    <location>
        <begin position="440"/>
        <end position="449"/>
    </location>
</feature>
<dbReference type="RefSeq" id="XP_046773020.1">
    <property type="nucleotide sequence ID" value="XM_046917064.1"/>
</dbReference>
<dbReference type="FunFam" id="3.30.450.20:FF:000035">
    <property type="entry name" value="Aryl hydrocarbon receptor"/>
    <property type="match status" value="1"/>
</dbReference>
<dbReference type="RefSeq" id="XP_046772990.1">
    <property type="nucleotide sequence ID" value="XM_046917034.1"/>
</dbReference>
<dbReference type="GO" id="GO:0034751">
    <property type="term" value="C:aryl hydrocarbon receptor complex"/>
    <property type="evidence" value="ECO:0000318"/>
    <property type="project" value="GO_Central"/>
</dbReference>
<dbReference type="RefSeq" id="XP_046766112.1">
    <property type="nucleotide sequence ID" value="XM_046910156.1"/>
</dbReference>
<dbReference type="GO" id="GO:0009636">
    <property type="term" value="P:response to toxic substance"/>
    <property type="evidence" value="ECO:0007669"/>
    <property type="project" value="Ensembl"/>
</dbReference>
<dbReference type="RefSeq" id="XP_046766116.1">
    <property type="nucleotide sequence ID" value="XM_046910160.1"/>
</dbReference>
<dbReference type="SMART" id="SM00091">
    <property type="entry name" value="PAS"/>
    <property type="match status" value="2"/>
</dbReference>
<dbReference type="RefSeq" id="XP_046773032.1">
    <property type="nucleotide sequence ID" value="XM_046917076.1"/>
</dbReference>
<dbReference type="RefSeq" id="XP_046766105.1">
    <property type="nucleotide sequence ID" value="XM_046910149.1"/>
</dbReference>
<keyword evidence="5" id="KW-0678">Repressor</keyword>
<dbReference type="InterPro" id="IPR000014">
    <property type="entry name" value="PAS"/>
</dbReference>
<feature type="domain" description="BHLH" evidence="16">
    <location>
        <begin position="43"/>
        <end position="96"/>
    </location>
</feature>
<dbReference type="PROSITE" id="PS50888">
    <property type="entry name" value="BHLH"/>
    <property type="match status" value="1"/>
</dbReference>
<keyword evidence="4" id="KW-0963">Cytoplasm</keyword>
<keyword evidence="8" id="KW-0805">Transcription regulation</keyword>
<evidence type="ECO:0000256" key="14">
    <source>
        <dbReference type="SAM" id="MobiDB-lite"/>
    </source>
</evidence>
<dbReference type="PANTHER" id="PTHR10649">
    <property type="entry name" value="ARYL HYDROCARBON RECEPTOR"/>
    <property type="match status" value="1"/>
</dbReference>
<dbReference type="RefSeq" id="XP_040530018.1">
    <property type="nucleotide sequence ID" value="XM_040674084.2"/>
</dbReference>
<dbReference type="GO" id="GO:0046982">
    <property type="term" value="F:protein heterodimerization activity"/>
    <property type="evidence" value="ECO:0007669"/>
    <property type="project" value="Ensembl"/>
</dbReference>
<dbReference type="CDD" id="cd00130">
    <property type="entry name" value="PAS"/>
    <property type="match status" value="2"/>
</dbReference>
<dbReference type="GO" id="GO:1904613">
    <property type="term" value="P:cellular response to 2,3,7,8-tetrachlorodibenzodioxine"/>
    <property type="evidence" value="ECO:0007669"/>
    <property type="project" value="Ensembl"/>
</dbReference>
<keyword evidence="11" id="KW-0010">Activator</keyword>
<feature type="region of interest" description="Disordered" evidence="14">
    <location>
        <begin position="440"/>
        <end position="464"/>
    </location>
</feature>
<proteinExistence type="predicted"/>
<comment type="subcellular location">
    <subcellularLocation>
        <location evidence="2">Cytoplasm</location>
    </subcellularLocation>
    <subcellularLocation>
        <location evidence="1">Nucleus</location>
    </subcellularLocation>
</comment>
<keyword evidence="18" id="KW-1185">Reference proteome</keyword>
<dbReference type="RefSeq" id="XP_046766110.1">
    <property type="nucleotide sequence ID" value="XM_046910154.1"/>
</dbReference>
<dbReference type="RefSeq" id="XP_046766108.1">
    <property type="nucleotide sequence ID" value="XM_046910152.1"/>
</dbReference>
<dbReference type="GO" id="GO:0001223">
    <property type="term" value="F:transcription coactivator binding"/>
    <property type="evidence" value="ECO:0007669"/>
    <property type="project" value="Ensembl"/>
</dbReference>
<evidence type="ECO:0000256" key="3">
    <source>
        <dbReference type="ARBA" id="ARBA00015909"/>
    </source>
</evidence>
<protein>
    <recommendedName>
        <fullName evidence="3">Aryl hydrocarbon receptor</fullName>
    </recommendedName>
</protein>
<dbReference type="FunFam" id="3.30.450.20:FF:000019">
    <property type="entry name" value="Aryl hydrocarbon receptor 1"/>
    <property type="match status" value="1"/>
</dbReference>
<dbReference type="RefSeq" id="XP_046766106.1">
    <property type="nucleotide sequence ID" value="XM_046910150.1"/>
</dbReference>
<dbReference type="GO" id="GO:0006805">
    <property type="term" value="P:xenobiotic metabolic process"/>
    <property type="evidence" value="ECO:0007669"/>
    <property type="project" value="InterPro"/>
</dbReference>
<organism evidence="17 18">
    <name type="scientific">Gallus gallus</name>
    <name type="common">Chicken</name>
    <dbReference type="NCBI Taxonomy" id="9031"/>
    <lineage>
        <taxon>Eukaryota</taxon>
        <taxon>Metazoa</taxon>
        <taxon>Chordata</taxon>
        <taxon>Craniata</taxon>
        <taxon>Vertebrata</taxon>
        <taxon>Euteleostomi</taxon>
        <taxon>Archelosauria</taxon>
        <taxon>Archosauria</taxon>
        <taxon>Dinosauria</taxon>
        <taxon>Saurischia</taxon>
        <taxon>Theropoda</taxon>
        <taxon>Coelurosauria</taxon>
        <taxon>Aves</taxon>
        <taxon>Neognathae</taxon>
        <taxon>Galloanserae</taxon>
        <taxon>Galliformes</taxon>
        <taxon>Phasianidae</taxon>
        <taxon>Phasianinae</taxon>
        <taxon>Gallus</taxon>
    </lineage>
</organism>
<accession>A0A8V0XH72</accession>
<dbReference type="RefSeq" id="XP_046766119.1">
    <property type="nucleotide sequence ID" value="XM_046910163.1"/>
</dbReference>
<evidence type="ECO:0000259" key="16">
    <source>
        <dbReference type="PROSITE" id="PS50888"/>
    </source>
</evidence>
<evidence type="ECO:0000256" key="8">
    <source>
        <dbReference type="ARBA" id="ARBA00023015"/>
    </source>
</evidence>
<dbReference type="AlphaFoldDB" id="A0A8V0XH72"/>
<dbReference type="GeneTree" id="ENSGT00940000154486"/>
<dbReference type="GO" id="GO:0030888">
    <property type="term" value="P:regulation of B cell proliferation"/>
    <property type="evidence" value="ECO:0007669"/>
    <property type="project" value="Ensembl"/>
</dbReference>
<dbReference type="SMART" id="SM00353">
    <property type="entry name" value="HLH"/>
    <property type="match status" value="1"/>
</dbReference>
<dbReference type="RefSeq" id="XP_046773010.1">
    <property type="nucleotide sequence ID" value="XM_046917054.1"/>
</dbReference>
<evidence type="ECO:0000256" key="11">
    <source>
        <dbReference type="ARBA" id="ARBA00023159"/>
    </source>
</evidence>
<evidence type="ECO:0000259" key="15">
    <source>
        <dbReference type="PROSITE" id="PS50112"/>
    </source>
</evidence>
<dbReference type="CDD" id="cd11436">
    <property type="entry name" value="bHLH-PAS_AhR"/>
    <property type="match status" value="1"/>
</dbReference>
<keyword evidence="10" id="KW-0238">DNA-binding</keyword>
<dbReference type="GO" id="GO:0071219">
    <property type="term" value="P:cellular response to molecule of bacterial origin"/>
    <property type="evidence" value="ECO:0007669"/>
    <property type="project" value="Ensembl"/>
</dbReference>
<dbReference type="Pfam" id="PF00989">
    <property type="entry name" value="PAS"/>
    <property type="match status" value="1"/>
</dbReference>
<reference evidence="17" key="2">
    <citation type="submission" date="2025-08" db="UniProtKB">
        <authorList>
            <consortium name="Ensembl"/>
        </authorList>
    </citation>
    <scope>IDENTIFICATION</scope>
    <source>
        <strain evidence="17">broiler</strain>
    </source>
</reference>
<reference evidence="17" key="1">
    <citation type="submission" date="2020-11" db="EMBL/GenBank/DDBJ databases">
        <title>Gallus gallus (Chicken) genome, bGalGal1, GRCg7b, maternal haplotype autosomes + Z &amp; W.</title>
        <authorList>
            <person name="Warren W."/>
            <person name="Formenti G."/>
            <person name="Fedrigo O."/>
            <person name="Haase B."/>
            <person name="Mountcastle J."/>
            <person name="Balacco J."/>
            <person name="Tracey A."/>
            <person name="Schneider V."/>
            <person name="Okimoto R."/>
            <person name="Cheng H."/>
            <person name="Hawken R."/>
            <person name="Howe K."/>
            <person name="Jarvis E.D."/>
        </authorList>
    </citation>
    <scope>NUCLEOTIDE SEQUENCE [LARGE SCALE GENOMIC DNA]</scope>
    <source>
        <strain evidence="17">Broiler</strain>
    </source>
</reference>
<dbReference type="RefSeq" id="XP_046773035.1">
    <property type="nucleotide sequence ID" value="XM_046917079.1"/>
</dbReference>
<dbReference type="RefSeq" id="XP_046773024.1">
    <property type="nucleotide sequence ID" value="XM_046917068.1"/>
</dbReference>
<keyword evidence="13" id="KW-0539">Nucleus</keyword>
<dbReference type="GO" id="GO:0051879">
    <property type="term" value="F:Hsp90 protein binding"/>
    <property type="evidence" value="ECO:0007669"/>
    <property type="project" value="Ensembl"/>
</dbReference>
<dbReference type="CTD" id="246224"/>
<evidence type="ECO:0000256" key="5">
    <source>
        <dbReference type="ARBA" id="ARBA00022491"/>
    </source>
</evidence>
<dbReference type="RefSeq" id="XP_046766120.1">
    <property type="nucleotide sequence ID" value="XM_046910164.1"/>
</dbReference>
<dbReference type="InterPro" id="IPR001610">
    <property type="entry name" value="PAC"/>
</dbReference>
<dbReference type="OrthoDB" id="6099906at2759"/>
<evidence type="ECO:0000256" key="6">
    <source>
        <dbReference type="ARBA" id="ARBA00022737"/>
    </source>
</evidence>
<dbReference type="InterPro" id="IPR013767">
    <property type="entry name" value="PAS_fold"/>
</dbReference>
<sequence>MREKEERKPHSTEAHFIPLKNAASMCSQTWQLTDLQFGVKPSPAEGVKSNPSKRHRDRLNAELDRLASLLPFPQDVIAKLDKLSVLRLSVSYLRAKSFFDVALKSSNSTRLERNGIQESRTAKLGEGMQILEGELLLQALNGFVLVVTADALVFYVSSTIQDYLGFQQSDIIHQSVFELIHTEDRPEFQRQLHWALNPTQSADSGPSVQGDNGFSQPANYYNPDQLPPENSSFMERNFICRLRCLLDNSSGFLAMNFQGRLKFLHGQNKKGKDGAALSPQLALFAVATPLQPPSILEIRTKNFIFRTKHKLDFTPTGCDAKGKIVLGYTEAELCMRGTGYQFIHAADMLYCAENHVRMMKTGESGMTVFRLLTKENRWAWVQANARLVYKNGRPDYIISTQRPLTDEEGAEHLRKRNMKLPFMFATGEAVLYELTFPMSSLSDTSQPRSKTTTGKGGKTTLHGDSVDPNSLLGAMLRQDESVYLCPPASHKLSFERNFFADSRDELSGVVSSDWTDSLLPAGSHNILKQELMECSQDSSVPLPEDSAALFQDNKTNDLYSIMKNLGIDFEDLKCIQQDEEFFKTELSGMDDIGDIDITDEILTYVQDSLNKSDFLYSGCNQQQPLVQNAGCLVQQELDQHQIHQHQKQLMEQQQQQQQQLCQKMKHMQVNGMFTNWSSGTSMPLCSPQQPQQYTFPGMQATAAEFSYKSEVNASPYACRQEFVPYKQPTAMMPQLSNFSQMDFPVAGLDRSAYSASSNLEDFLGCLQQVPENLDCGINSESVMLTPQTCYAGAVSMYQCTQEAQPNCMDQMQYDPMMANQQTLLNKFQNGFNGGNVNEAYPSQLDVISNSQTATHLQPVHHPTEPRSFPDLASSGFM</sequence>
<dbReference type="RefSeq" id="XP_046766124.1">
    <property type="nucleotide sequence ID" value="XM_046910168.1"/>
</dbReference>
<evidence type="ECO:0000256" key="1">
    <source>
        <dbReference type="ARBA" id="ARBA00004123"/>
    </source>
</evidence>
<dbReference type="InterPro" id="IPR011598">
    <property type="entry name" value="bHLH_dom"/>
</dbReference>
<feature type="region of interest" description="Disordered" evidence="14">
    <location>
        <begin position="199"/>
        <end position="221"/>
    </location>
</feature>
<dbReference type="GO" id="GO:0001094">
    <property type="term" value="F:TFIID-class transcription factor complex binding"/>
    <property type="evidence" value="ECO:0007669"/>
    <property type="project" value="Ensembl"/>
</dbReference>
<dbReference type="RefSeq" id="XP_046772991.1">
    <property type="nucleotide sequence ID" value="XM_046917035.1"/>
</dbReference>
<dbReference type="RefSeq" id="XP_046766107.1">
    <property type="nucleotide sequence ID" value="XM_046910151.1"/>
</dbReference>
<evidence type="ECO:0000256" key="12">
    <source>
        <dbReference type="ARBA" id="ARBA00023163"/>
    </source>
</evidence>
<dbReference type="InterPro" id="IPR036638">
    <property type="entry name" value="HLH_DNA-bd_sf"/>
</dbReference>
<dbReference type="Gene3D" id="3.30.450.20">
    <property type="entry name" value="PAS domain"/>
    <property type="match status" value="2"/>
</dbReference>
<evidence type="ECO:0000313" key="18">
    <source>
        <dbReference type="Proteomes" id="UP000000539"/>
    </source>
</evidence>
<name>A0A8V0XH72_CHICK</name>
<feature type="compositionally biased region" description="Polar residues" evidence="14">
    <location>
        <begin position="199"/>
        <end position="219"/>
    </location>
</feature>
<dbReference type="GO" id="GO:0005829">
    <property type="term" value="C:cytosol"/>
    <property type="evidence" value="ECO:0007669"/>
    <property type="project" value="Ensembl"/>
</dbReference>
<dbReference type="RefSeq" id="XP_046766113.1">
    <property type="nucleotide sequence ID" value="XM_046910157.1"/>
</dbReference>
<dbReference type="OMA" id="GCDAKGQ"/>
<dbReference type="FunCoup" id="A0A8V0XH72">
    <property type="interactions" value="64"/>
</dbReference>
<dbReference type="GO" id="GO:0000987">
    <property type="term" value="F:cis-regulatory region sequence-specific DNA binding"/>
    <property type="evidence" value="ECO:0007669"/>
    <property type="project" value="Ensembl"/>
</dbReference>
<dbReference type="PROSITE" id="PS50112">
    <property type="entry name" value="PAS"/>
    <property type="match status" value="1"/>
</dbReference>
<dbReference type="RefSeq" id="XP_046766122.1">
    <property type="nucleotide sequence ID" value="XM_046910166.1"/>
</dbReference>
<dbReference type="RefSeq" id="XP_046766111.1">
    <property type="nucleotide sequence ID" value="XM_046910155.1"/>
</dbReference>
<dbReference type="SUPFAM" id="SSF47459">
    <property type="entry name" value="HLH, helix-loop-helix DNA-binding domain"/>
    <property type="match status" value="1"/>
</dbReference>
<dbReference type="RefSeq" id="XP_046772999.1">
    <property type="nucleotide sequence ID" value="XM_046917043.1"/>
</dbReference>
<dbReference type="Proteomes" id="UP000000539">
    <property type="component" value="Chromosome 2"/>
</dbReference>
<dbReference type="Pfam" id="PF08447">
    <property type="entry name" value="PAS_3"/>
    <property type="match status" value="1"/>
</dbReference>
<evidence type="ECO:0000256" key="2">
    <source>
        <dbReference type="ARBA" id="ARBA00004496"/>
    </source>
</evidence>
<dbReference type="RefSeq" id="XP_046773014.1">
    <property type="nucleotide sequence ID" value="XM_046917058.1"/>
</dbReference>